<comment type="caution">
    <text evidence="1">The sequence shown here is derived from an EMBL/GenBank/DDBJ whole genome shotgun (WGS) entry which is preliminary data.</text>
</comment>
<evidence type="ECO:0000313" key="1">
    <source>
        <dbReference type="EMBL" id="KAL2622153.1"/>
    </source>
</evidence>
<accession>A0ABD1Y5W2</accession>
<dbReference type="Proteomes" id="UP001605036">
    <property type="component" value="Unassembled WGS sequence"/>
</dbReference>
<evidence type="ECO:0000313" key="2">
    <source>
        <dbReference type="Proteomes" id="UP001605036"/>
    </source>
</evidence>
<reference evidence="1 2" key="1">
    <citation type="submission" date="2024-09" db="EMBL/GenBank/DDBJ databases">
        <title>Chromosome-scale assembly of Riccia fluitans.</title>
        <authorList>
            <person name="Paukszto L."/>
            <person name="Sawicki J."/>
            <person name="Karawczyk K."/>
            <person name="Piernik-Szablinska J."/>
            <person name="Szczecinska M."/>
            <person name="Mazdziarz M."/>
        </authorList>
    </citation>
    <scope>NUCLEOTIDE SEQUENCE [LARGE SCALE GENOMIC DNA]</scope>
    <source>
        <strain evidence="1">Rf_01</strain>
        <tissue evidence="1">Aerial parts of the thallus</tissue>
    </source>
</reference>
<proteinExistence type="predicted"/>
<name>A0ABD1Y5W2_9MARC</name>
<protein>
    <submittedName>
        <fullName evidence="1">Uncharacterized protein</fullName>
    </submittedName>
</protein>
<sequence>MLRNSDEGRINIYEGDMIPGSKIREAAKLLLQVVDDPEILVGLCTHCTPIVHERLLQLSVISGSCDSKFRRR</sequence>
<organism evidence="1 2">
    <name type="scientific">Riccia fluitans</name>
    <dbReference type="NCBI Taxonomy" id="41844"/>
    <lineage>
        <taxon>Eukaryota</taxon>
        <taxon>Viridiplantae</taxon>
        <taxon>Streptophyta</taxon>
        <taxon>Embryophyta</taxon>
        <taxon>Marchantiophyta</taxon>
        <taxon>Marchantiopsida</taxon>
        <taxon>Marchantiidae</taxon>
        <taxon>Marchantiales</taxon>
        <taxon>Ricciaceae</taxon>
        <taxon>Riccia</taxon>
    </lineage>
</organism>
<dbReference type="EMBL" id="JBHFFA010000006">
    <property type="protein sequence ID" value="KAL2622153.1"/>
    <property type="molecule type" value="Genomic_DNA"/>
</dbReference>
<gene>
    <name evidence="1" type="ORF">R1flu_002358</name>
</gene>
<dbReference type="AlphaFoldDB" id="A0ABD1Y5W2"/>
<keyword evidence="2" id="KW-1185">Reference proteome</keyword>